<reference evidence="2" key="1">
    <citation type="journal article" date="2014" name="Microb. Cell Fact.">
        <title>Exploiting Issatchenkia orientalis SD108 for succinic acid production.</title>
        <authorList>
            <person name="Xiao H."/>
            <person name="Shao Z."/>
            <person name="Jiang Y."/>
            <person name="Dole S."/>
            <person name="Zhao H."/>
        </authorList>
    </citation>
    <scope>NUCLEOTIDE SEQUENCE [LARGE SCALE GENOMIC DNA]</scope>
    <source>
        <strain evidence="2">SD108</strain>
    </source>
</reference>
<dbReference type="EMBL" id="JQFK01002030">
    <property type="protein sequence ID" value="KGK32632.1"/>
    <property type="molecule type" value="Genomic_DNA"/>
</dbReference>
<evidence type="ECO:0000313" key="1">
    <source>
        <dbReference type="EMBL" id="KGK32632.1"/>
    </source>
</evidence>
<evidence type="ECO:0000313" key="2">
    <source>
        <dbReference type="Proteomes" id="UP000029867"/>
    </source>
</evidence>
<gene>
    <name evidence="1" type="ORF">JL09_g6761</name>
</gene>
<dbReference type="Proteomes" id="UP000029867">
    <property type="component" value="Unassembled WGS sequence"/>
</dbReference>
<protein>
    <submittedName>
        <fullName evidence="1">Uncharacterized protein</fullName>
    </submittedName>
</protein>
<accession>A0A099NL22</accession>
<dbReference type="HOGENOM" id="CLU_3191455_0_0_1"/>
<comment type="caution">
    <text evidence="1">The sequence shown here is derived from an EMBL/GenBank/DDBJ whole genome shotgun (WGS) entry which is preliminary data.</text>
</comment>
<name>A0A099NL22_PICKU</name>
<sequence>MTTSPYVLLAKYAKKREEILSKMYGLPENQTRDNWSKRIIFPSSNS</sequence>
<proteinExistence type="predicted"/>
<organism evidence="1 2">
    <name type="scientific">Pichia kudriavzevii</name>
    <name type="common">Yeast</name>
    <name type="synonym">Issatchenkia orientalis</name>
    <dbReference type="NCBI Taxonomy" id="4909"/>
    <lineage>
        <taxon>Eukaryota</taxon>
        <taxon>Fungi</taxon>
        <taxon>Dikarya</taxon>
        <taxon>Ascomycota</taxon>
        <taxon>Saccharomycotina</taxon>
        <taxon>Pichiomycetes</taxon>
        <taxon>Pichiales</taxon>
        <taxon>Pichiaceae</taxon>
        <taxon>Pichia</taxon>
    </lineage>
</organism>
<dbReference type="AlphaFoldDB" id="A0A099NL22"/>